<sequence>MGIDGVIVDLVQEITEAVANLITSTMVVDEEGLTEGMGKLQLHSKPKFSYLELSFLLKLIPQLIQI</sequence>
<accession>A0AAV1XAN7</accession>
<gene>
    <name evidence="1" type="ORF">LLUT_LOCUS19704</name>
</gene>
<name>A0AAV1XAN7_LUPLU</name>
<evidence type="ECO:0000313" key="2">
    <source>
        <dbReference type="Proteomes" id="UP001497480"/>
    </source>
</evidence>
<evidence type="ECO:0000313" key="1">
    <source>
        <dbReference type="EMBL" id="CAL0318644.1"/>
    </source>
</evidence>
<organism evidence="1 2">
    <name type="scientific">Lupinus luteus</name>
    <name type="common">European yellow lupine</name>
    <dbReference type="NCBI Taxonomy" id="3873"/>
    <lineage>
        <taxon>Eukaryota</taxon>
        <taxon>Viridiplantae</taxon>
        <taxon>Streptophyta</taxon>
        <taxon>Embryophyta</taxon>
        <taxon>Tracheophyta</taxon>
        <taxon>Spermatophyta</taxon>
        <taxon>Magnoliopsida</taxon>
        <taxon>eudicotyledons</taxon>
        <taxon>Gunneridae</taxon>
        <taxon>Pentapetalae</taxon>
        <taxon>rosids</taxon>
        <taxon>fabids</taxon>
        <taxon>Fabales</taxon>
        <taxon>Fabaceae</taxon>
        <taxon>Papilionoideae</taxon>
        <taxon>50 kb inversion clade</taxon>
        <taxon>genistoids sensu lato</taxon>
        <taxon>core genistoids</taxon>
        <taxon>Genisteae</taxon>
        <taxon>Lupinus</taxon>
    </lineage>
</organism>
<keyword evidence="2" id="KW-1185">Reference proteome</keyword>
<protein>
    <recommendedName>
        <fullName evidence="3">Glycerophosphodiester phosphodiesterase</fullName>
    </recommendedName>
</protein>
<dbReference type="AlphaFoldDB" id="A0AAV1XAN7"/>
<reference evidence="1 2" key="1">
    <citation type="submission" date="2024-03" db="EMBL/GenBank/DDBJ databases">
        <authorList>
            <person name="Martinez-Hernandez J."/>
        </authorList>
    </citation>
    <scope>NUCLEOTIDE SEQUENCE [LARGE SCALE GENOMIC DNA]</scope>
</reference>
<proteinExistence type="predicted"/>
<comment type="caution">
    <text evidence="1">The sequence shown here is derived from an EMBL/GenBank/DDBJ whole genome shotgun (WGS) entry which is preliminary data.</text>
</comment>
<dbReference type="EMBL" id="CAXHTB010000013">
    <property type="protein sequence ID" value="CAL0318644.1"/>
    <property type="molecule type" value="Genomic_DNA"/>
</dbReference>
<dbReference type="Proteomes" id="UP001497480">
    <property type="component" value="Unassembled WGS sequence"/>
</dbReference>
<evidence type="ECO:0008006" key="3">
    <source>
        <dbReference type="Google" id="ProtNLM"/>
    </source>
</evidence>